<dbReference type="CDD" id="cd14014">
    <property type="entry name" value="STKc_PknB_like"/>
    <property type="match status" value="1"/>
</dbReference>
<evidence type="ECO:0000256" key="2">
    <source>
        <dbReference type="ARBA" id="ARBA00022741"/>
    </source>
</evidence>
<proteinExistence type="predicted"/>
<dbReference type="SMART" id="SM00220">
    <property type="entry name" value="S_TKc"/>
    <property type="match status" value="1"/>
</dbReference>
<dbReference type="KEGG" id="lrs:PX52LOC_07775"/>
<dbReference type="PROSITE" id="PS50011">
    <property type="entry name" value="PROTEIN_KINASE_DOM"/>
    <property type="match status" value="1"/>
</dbReference>
<protein>
    <submittedName>
        <fullName evidence="8">Serine/threonine protein kinase</fullName>
    </submittedName>
</protein>
<keyword evidence="3 8" id="KW-0418">Kinase</keyword>
<keyword evidence="4 5" id="KW-0067">ATP-binding</keyword>
<dbReference type="OrthoDB" id="9801841at2"/>
<organism evidence="8 9">
    <name type="scientific">Limnoglobus roseus</name>
    <dbReference type="NCBI Taxonomy" id="2598579"/>
    <lineage>
        <taxon>Bacteria</taxon>
        <taxon>Pseudomonadati</taxon>
        <taxon>Planctomycetota</taxon>
        <taxon>Planctomycetia</taxon>
        <taxon>Gemmatales</taxon>
        <taxon>Gemmataceae</taxon>
        <taxon>Limnoglobus</taxon>
    </lineage>
</organism>
<dbReference type="PANTHER" id="PTHR43289">
    <property type="entry name" value="MITOGEN-ACTIVATED PROTEIN KINASE KINASE KINASE 20-RELATED"/>
    <property type="match status" value="1"/>
</dbReference>
<keyword evidence="8" id="KW-0723">Serine/threonine-protein kinase</keyword>
<evidence type="ECO:0000256" key="4">
    <source>
        <dbReference type="ARBA" id="ARBA00022840"/>
    </source>
</evidence>
<feature type="domain" description="Protein kinase" evidence="7">
    <location>
        <begin position="112"/>
        <end position="367"/>
    </location>
</feature>
<evidence type="ECO:0000256" key="5">
    <source>
        <dbReference type="PROSITE-ProRule" id="PRU10141"/>
    </source>
</evidence>
<dbReference type="Gene3D" id="1.10.510.10">
    <property type="entry name" value="Transferase(Phosphotransferase) domain 1"/>
    <property type="match status" value="1"/>
</dbReference>
<feature type="binding site" evidence="5">
    <location>
        <position position="139"/>
    </location>
    <ligand>
        <name>ATP</name>
        <dbReference type="ChEBI" id="CHEBI:30616"/>
    </ligand>
</feature>
<evidence type="ECO:0000313" key="8">
    <source>
        <dbReference type="EMBL" id="QEL20668.1"/>
    </source>
</evidence>
<dbReference type="PROSITE" id="PS00107">
    <property type="entry name" value="PROTEIN_KINASE_ATP"/>
    <property type="match status" value="1"/>
</dbReference>
<dbReference type="Proteomes" id="UP000324974">
    <property type="component" value="Chromosome"/>
</dbReference>
<dbReference type="InterPro" id="IPR008271">
    <property type="entry name" value="Ser/Thr_kinase_AS"/>
</dbReference>
<keyword evidence="9" id="KW-1185">Reference proteome</keyword>
<dbReference type="InterPro" id="IPR011009">
    <property type="entry name" value="Kinase-like_dom_sf"/>
</dbReference>
<evidence type="ECO:0000256" key="6">
    <source>
        <dbReference type="SAM" id="MobiDB-lite"/>
    </source>
</evidence>
<dbReference type="InterPro" id="IPR017441">
    <property type="entry name" value="Protein_kinase_ATP_BS"/>
</dbReference>
<name>A0A5C1AV36_9BACT</name>
<dbReference type="SUPFAM" id="SSF56112">
    <property type="entry name" value="Protein kinase-like (PK-like)"/>
    <property type="match status" value="1"/>
</dbReference>
<accession>A0A5C1AV36</accession>
<reference evidence="9" key="1">
    <citation type="submission" date="2019-08" db="EMBL/GenBank/DDBJ databases">
        <title>Limnoglobus roseus gen. nov., sp. nov., a novel freshwater planctomycete with a giant genome from the family Gemmataceae.</title>
        <authorList>
            <person name="Kulichevskaya I.S."/>
            <person name="Naumoff D.G."/>
            <person name="Miroshnikov K."/>
            <person name="Ivanova A."/>
            <person name="Philippov D.A."/>
            <person name="Hakobyan A."/>
            <person name="Rijpstra I.C."/>
            <person name="Sinninghe Damste J.S."/>
            <person name="Liesack W."/>
            <person name="Dedysh S.N."/>
        </authorList>
    </citation>
    <scope>NUCLEOTIDE SEQUENCE [LARGE SCALE GENOMIC DNA]</scope>
    <source>
        <strain evidence="9">PX52</strain>
    </source>
</reference>
<evidence type="ECO:0000256" key="1">
    <source>
        <dbReference type="ARBA" id="ARBA00022679"/>
    </source>
</evidence>
<evidence type="ECO:0000313" key="9">
    <source>
        <dbReference type="Proteomes" id="UP000324974"/>
    </source>
</evidence>
<evidence type="ECO:0000259" key="7">
    <source>
        <dbReference type="PROSITE" id="PS50011"/>
    </source>
</evidence>
<dbReference type="PROSITE" id="PS00108">
    <property type="entry name" value="PROTEIN_KINASE_ST"/>
    <property type="match status" value="1"/>
</dbReference>
<gene>
    <name evidence="8" type="ORF">PX52LOC_07775</name>
</gene>
<sequence>MPPTADDWPTLPPDRPPEWWAPLLDHQAMAWAGGGGPPTELYVERYPELAGCRDAVVDLVAAEYDCRKGFGGPPAEAYAARFPHLAAEVRESIAFLENLDADLAPVALPAGYRFLAHLGRGGMASVYLADASGHKVAVKVPHPSPHAERTAARFEDEVRAVLSLRHDGICRIVGHSSLPPRFLAMEYVEGETLADRIAKGPLSSAEAARTAVAVAQALGYAHDRGVTHRDVKPSNVMLRTDGRAVVLDFGVAAFREDARALTGTGEIPGSLPYTSPERHRGETATPAADVWGLGAVLFEMLTGRRMFEGNQGEVVLSIVDGEYPDPAQFNPAVPPALVLIVRRATDRDPARRHPTMAALAGDLERFLSGDVATPPRRRWRAVALVAALATVAVAVLAGLFGRTPRPADEPPAAKTRQADEPPAKSRPALSPGEQLRAIKDHLDKQAPADRLAFRYVVLPAGVTGDEWAGAVNTLLNALHWRANPATAEPLGPHGNPLAIDLRALGWDAAGGDGRTRWDRLMAAYPYALTPGAKTDDETRRLSRQVAEWVRDETPVVRADWLVANAAAAPLYAGLLDMPPTLAGLADRLGASKIPLAPGRAATQAGFLFLKADGLVWFTLPGGARGYAAFGLTGNSGPCGGAPLLGCVACHPRPGEEGRPNRKGEWAAVTDLARRHGETVVTAAIAAAELNLAPDALAGAVADSARLREIGLESLAAGGTVARTAWEGADPQGTGSSVFQIAARELRAGVPYRRPR</sequence>
<dbReference type="EMBL" id="CP042425">
    <property type="protein sequence ID" value="QEL20668.1"/>
    <property type="molecule type" value="Genomic_DNA"/>
</dbReference>
<dbReference type="RefSeq" id="WP_149114936.1">
    <property type="nucleotide sequence ID" value="NZ_CP042425.1"/>
</dbReference>
<keyword evidence="1" id="KW-0808">Transferase</keyword>
<feature type="region of interest" description="Disordered" evidence="6">
    <location>
        <begin position="403"/>
        <end position="432"/>
    </location>
</feature>
<keyword evidence="2 5" id="KW-0547">Nucleotide-binding</keyword>
<dbReference type="GO" id="GO:0005524">
    <property type="term" value="F:ATP binding"/>
    <property type="evidence" value="ECO:0007669"/>
    <property type="project" value="UniProtKB-UniRule"/>
</dbReference>
<dbReference type="InterPro" id="IPR000719">
    <property type="entry name" value="Prot_kinase_dom"/>
</dbReference>
<dbReference type="AlphaFoldDB" id="A0A5C1AV36"/>
<dbReference type="GO" id="GO:0004674">
    <property type="term" value="F:protein serine/threonine kinase activity"/>
    <property type="evidence" value="ECO:0007669"/>
    <property type="project" value="UniProtKB-KW"/>
</dbReference>
<dbReference type="PANTHER" id="PTHR43289:SF6">
    <property type="entry name" value="SERINE_THREONINE-PROTEIN KINASE NEKL-3"/>
    <property type="match status" value="1"/>
</dbReference>
<dbReference type="Gene3D" id="3.30.200.20">
    <property type="entry name" value="Phosphorylase Kinase, domain 1"/>
    <property type="match status" value="1"/>
</dbReference>
<dbReference type="Pfam" id="PF00069">
    <property type="entry name" value="Pkinase"/>
    <property type="match status" value="1"/>
</dbReference>
<evidence type="ECO:0000256" key="3">
    <source>
        <dbReference type="ARBA" id="ARBA00022777"/>
    </source>
</evidence>